<comment type="caution">
    <text evidence="1">The sequence shown here is derived from an EMBL/GenBank/DDBJ whole genome shotgun (WGS) entry which is preliminary data.</text>
</comment>
<gene>
    <name evidence="1" type="ORF">Goari_006755</name>
</gene>
<accession>A0A7J8XP24</accession>
<reference evidence="1 2" key="1">
    <citation type="journal article" date="2019" name="Genome Biol. Evol.">
        <title>Insights into the evolution of the New World diploid cottons (Gossypium, subgenus Houzingenia) based on genome sequencing.</title>
        <authorList>
            <person name="Grover C.E."/>
            <person name="Arick M.A. 2nd"/>
            <person name="Thrash A."/>
            <person name="Conover J.L."/>
            <person name="Sanders W.S."/>
            <person name="Peterson D.G."/>
            <person name="Frelichowski J.E."/>
            <person name="Scheffler J.A."/>
            <person name="Scheffler B.E."/>
            <person name="Wendel J.F."/>
        </authorList>
    </citation>
    <scope>NUCLEOTIDE SEQUENCE [LARGE SCALE GENOMIC DNA]</scope>
    <source>
        <strain evidence="1">185</strain>
        <tissue evidence="1">Leaf</tissue>
    </source>
</reference>
<evidence type="ECO:0000313" key="1">
    <source>
        <dbReference type="EMBL" id="MBA0689003.1"/>
    </source>
</evidence>
<sequence>MCFDCRRDFNKIQMAQRCF</sequence>
<name>A0A7J8XP24_GOSAI</name>
<keyword evidence="2" id="KW-1185">Reference proteome</keyword>
<evidence type="ECO:0000313" key="2">
    <source>
        <dbReference type="Proteomes" id="UP000593577"/>
    </source>
</evidence>
<proteinExistence type="predicted"/>
<dbReference type="AlphaFoldDB" id="A0A7J8XP24"/>
<dbReference type="Proteomes" id="UP000593577">
    <property type="component" value="Unassembled WGS sequence"/>
</dbReference>
<protein>
    <submittedName>
        <fullName evidence="1">Uncharacterized protein</fullName>
    </submittedName>
</protein>
<dbReference type="EMBL" id="JABFAA010000008">
    <property type="protein sequence ID" value="MBA0689003.1"/>
    <property type="molecule type" value="Genomic_DNA"/>
</dbReference>
<organism evidence="1 2">
    <name type="scientific">Gossypium aridum</name>
    <name type="common">American cotton</name>
    <name type="synonym">Erioxylum aridum</name>
    <dbReference type="NCBI Taxonomy" id="34290"/>
    <lineage>
        <taxon>Eukaryota</taxon>
        <taxon>Viridiplantae</taxon>
        <taxon>Streptophyta</taxon>
        <taxon>Embryophyta</taxon>
        <taxon>Tracheophyta</taxon>
        <taxon>Spermatophyta</taxon>
        <taxon>Magnoliopsida</taxon>
        <taxon>eudicotyledons</taxon>
        <taxon>Gunneridae</taxon>
        <taxon>Pentapetalae</taxon>
        <taxon>rosids</taxon>
        <taxon>malvids</taxon>
        <taxon>Malvales</taxon>
        <taxon>Malvaceae</taxon>
        <taxon>Malvoideae</taxon>
        <taxon>Gossypium</taxon>
    </lineage>
</organism>